<keyword evidence="1" id="KW-0472">Membrane</keyword>
<protein>
    <recommendedName>
        <fullName evidence="4">Glucosyltransferase</fullName>
    </recommendedName>
</protein>
<feature type="transmembrane region" description="Helical" evidence="1">
    <location>
        <begin position="164"/>
        <end position="189"/>
    </location>
</feature>
<name>A0ABS5JCU0_9GAMM</name>
<accession>A0ABS5JCU0</accession>
<evidence type="ECO:0008006" key="4">
    <source>
        <dbReference type="Google" id="ProtNLM"/>
    </source>
</evidence>
<feature type="transmembrane region" description="Helical" evidence="1">
    <location>
        <begin position="209"/>
        <end position="228"/>
    </location>
</feature>
<feature type="transmembrane region" description="Helical" evidence="1">
    <location>
        <begin position="80"/>
        <end position="101"/>
    </location>
</feature>
<organism evidence="2 3">
    <name type="scientific">Nissabacter archeti</name>
    <dbReference type="NCBI Taxonomy" id="1917880"/>
    <lineage>
        <taxon>Bacteria</taxon>
        <taxon>Pseudomonadati</taxon>
        <taxon>Pseudomonadota</taxon>
        <taxon>Gammaproteobacteria</taxon>
        <taxon>Enterobacterales</taxon>
        <taxon>Yersiniaceae</taxon>
        <taxon>Nissabacter</taxon>
    </lineage>
</organism>
<dbReference type="EMBL" id="JAERKB010000001">
    <property type="protein sequence ID" value="MBS0967669.1"/>
    <property type="molecule type" value="Genomic_DNA"/>
</dbReference>
<feature type="transmembrane region" description="Helical" evidence="1">
    <location>
        <begin position="266"/>
        <end position="286"/>
    </location>
</feature>
<comment type="caution">
    <text evidence="2">The sequence shown here is derived from an EMBL/GenBank/DDBJ whole genome shotgun (WGS) entry which is preliminary data.</text>
</comment>
<gene>
    <name evidence="2" type="ORF">JK232_02065</name>
</gene>
<dbReference type="Proteomes" id="UP000680634">
    <property type="component" value="Unassembled WGS sequence"/>
</dbReference>
<evidence type="ECO:0000313" key="2">
    <source>
        <dbReference type="EMBL" id="MBS0967669.1"/>
    </source>
</evidence>
<keyword evidence="3" id="KW-1185">Reference proteome</keyword>
<keyword evidence="1" id="KW-1133">Transmembrane helix</keyword>
<evidence type="ECO:0000256" key="1">
    <source>
        <dbReference type="SAM" id="Phobius"/>
    </source>
</evidence>
<feature type="transmembrane region" description="Helical" evidence="1">
    <location>
        <begin position="298"/>
        <end position="317"/>
    </location>
</feature>
<feature type="transmembrane region" description="Helical" evidence="1">
    <location>
        <begin position="363"/>
        <end position="383"/>
    </location>
</feature>
<keyword evidence="1" id="KW-0812">Transmembrane</keyword>
<evidence type="ECO:0000313" key="3">
    <source>
        <dbReference type="Proteomes" id="UP000680634"/>
    </source>
</evidence>
<sequence>MELKRNWIQGLIILIATYFILFLRRPDILTNAQFWAEDGVIWYKNAYEYGALLSLLHPQNGYYQTISKIVGGMSIFVPLAYAPIFTNALGILIRAAVVWFFLSKRLNFLSLVPRIFIALYFIFMPYTDEVHANITNAHWFLALYSLMILMANKSESILWRFHDLIILFTSSISGPFSVFLLPCLALKYLSIEGLSNIFNIERIIKFFESRHHLIILIGAFIQVFSILISSDSSRSNAPLGADLLLMFKIISSRVVVSTIATGNISLLFWDISSLSILTSFAFLLGVIRVIKTKDWRPISLLLLSGLIIGFSLARPMISLTEPQWPILRSYMAVQRYFVLPHIVIFTLISLLTFEMCKTFLAKIIYVFSFSIVIVFLIVNFFSIPPLPDQHWQESVNRFNIALPGEIVIMPITPTGWEMNLQKKQ</sequence>
<reference evidence="2 3" key="1">
    <citation type="submission" date="2020-12" db="EMBL/GenBank/DDBJ databases">
        <authorList>
            <person name="Mcmullen J.G."/>
        </authorList>
    </citation>
    <scope>NUCLEOTIDE SEQUENCE [LARGE SCALE GENOMIC DNA]</scope>
    <source>
        <strain evidence="2 3">JGM97</strain>
    </source>
</reference>
<feature type="transmembrane region" description="Helical" evidence="1">
    <location>
        <begin position="108"/>
        <end position="126"/>
    </location>
</feature>
<feature type="transmembrane region" description="Helical" evidence="1">
    <location>
        <begin position="7"/>
        <end position="24"/>
    </location>
</feature>
<reference evidence="3" key="2">
    <citation type="submission" date="2023-07" db="EMBL/GenBank/DDBJ databases">
        <title>Genome-inferred correspondence between phylogeny and metabolic traits in the wild Drosophila gut microbiome.</title>
        <authorList>
            <person name="Bueno E."/>
            <person name="Blow F."/>
            <person name="Douglas A.E."/>
        </authorList>
    </citation>
    <scope>NUCLEOTIDE SEQUENCE [LARGE SCALE GENOMIC DNA]</scope>
    <source>
        <strain evidence="3">JGM97</strain>
    </source>
</reference>
<proteinExistence type="predicted"/>
<dbReference type="RefSeq" id="WP_212588704.1">
    <property type="nucleotide sequence ID" value="NZ_JAERKB010000001.1"/>
</dbReference>
<feature type="transmembrane region" description="Helical" evidence="1">
    <location>
        <begin position="337"/>
        <end position="356"/>
    </location>
</feature>